<dbReference type="InterPro" id="IPR036465">
    <property type="entry name" value="vWFA_dom_sf"/>
</dbReference>
<dbReference type="EMBL" id="JAFGIX010000054">
    <property type="protein sequence ID" value="MBN1573610.1"/>
    <property type="molecule type" value="Genomic_DNA"/>
</dbReference>
<keyword evidence="1" id="KW-0812">Transmembrane</keyword>
<keyword evidence="1" id="KW-0472">Membrane</keyword>
<dbReference type="PANTHER" id="PTHR10579">
    <property type="entry name" value="CALCIUM-ACTIVATED CHLORIDE CHANNEL REGULATOR"/>
    <property type="match status" value="1"/>
</dbReference>
<reference evidence="3" key="1">
    <citation type="journal article" date="2021" name="Environ. Microbiol.">
        <title>Genomic characterization of three novel Desulfobacterota classes expand the metabolic and phylogenetic diversity of the phylum.</title>
        <authorList>
            <person name="Murphy C.L."/>
            <person name="Biggerstaff J."/>
            <person name="Eichhorn A."/>
            <person name="Ewing E."/>
            <person name="Shahan R."/>
            <person name="Soriano D."/>
            <person name="Stewart S."/>
            <person name="VanMol K."/>
            <person name="Walker R."/>
            <person name="Walters P."/>
            <person name="Elshahed M.S."/>
            <person name="Youssef N.H."/>
        </authorList>
    </citation>
    <scope>NUCLEOTIDE SEQUENCE</scope>
    <source>
        <strain evidence="3">Zod_Metabat.24</strain>
    </source>
</reference>
<dbReference type="Gene3D" id="3.40.50.410">
    <property type="entry name" value="von Willebrand factor, type A domain"/>
    <property type="match status" value="1"/>
</dbReference>
<evidence type="ECO:0000313" key="4">
    <source>
        <dbReference type="Proteomes" id="UP000809273"/>
    </source>
</evidence>
<dbReference type="Pfam" id="PF00092">
    <property type="entry name" value="VWA"/>
    <property type="match status" value="1"/>
</dbReference>
<dbReference type="AlphaFoldDB" id="A0A9D8KEH6"/>
<dbReference type="InterPro" id="IPR002035">
    <property type="entry name" value="VWF_A"/>
</dbReference>
<dbReference type="InterPro" id="IPR051266">
    <property type="entry name" value="CLCR"/>
</dbReference>
<dbReference type="SMART" id="SM00327">
    <property type="entry name" value="VWA"/>
    <property type="match status" value="1"/>
</dbReference>
<evidence type="ECO:0000259" key="2">
    <source>
        <dbReference type="PROSITE" id="PS50234"/>
    </source>
</evidence>
<comment type="caution">
    <text evidence="3">The sequence shown here is derived from an EMBL/GenBank/DDBJ whole genome shotgun (WGS) entry which is preliminary data.</text>
</comment>
<feature type="domain" description="VWFA" evidence="2">
    <location>
        <begin position="61"/>
        <end position="227"/>
    </location>
</feature>
<dbReference type="Proteomes" id="UP000809273">
    <property type="component" value="Unassembled WGS sequence"/>
</dbReference>
<dbReference type="PANTHER" id="PTHR10579:SF43">
    <property type="entry name" value="ZINC FINGER (C3HC4-TYPE RING FINGER) FAMILY PROTEIN"/>
    <property type="match status" value="1"/>
</dbReference>
<keyword evidence="1" id="KW-1133">Transmembrane helix</keyword>
<sequence length="330" mass="36148">MTLSQLNLKDYPTITAYLSITDPDDRPINLIDIKDLTVTEEEKPVGDLKIIEADPVTDPLSVVLAIDISGSMAGKPLEKAKNAAEAFVNLLEVGDKAAIVTFDQDVYQDMPLTDDKTALVNTIRGLKYKGDTALYQAIIDSADVLKDAPDGRRIVIILTDGRNDKANSTSTKEDSVSAAGVGRAVVITVGLGNEINADVLKYIAEETGGRFFFAPKPEDLKEIYELISDQIHAQYRLSFTSPFPERPDRVVLFHTIDVGLRYGGEKISGTREFLASTNPPPNTGILLDYQKKNVAESEWQAILYTLIAIAFVLLVVILLVLILKAVKARK</sequence>
<evidence type="ECO:0000256" key="1">
    <source>
        <dbReference type="SAM" id="Phobius"/>
    </source>
</evidence>
<accession>A0A9D8KEH6</accession>
<feature type="transmembrane region" description="Helical" evidence="1">
    <location>
        <begin position="301"/>
        <end position="323"/>
    </location>
</feature>
<protein>
    <submittedName>
        <fullName evidence="3">VWA domain-containing protein</fullName>
    </submittedName>
</protein>
<dbReference type="PROSITE" id="PS50234">
    <property type="entry name" value="VWFA"/>
    <property type="match status" value="1"/>
</dbReference>
<reference evidence="3" key="2">
    <citation type="submission" date="2021-01" db="EMBL/GenBank/DDBJ databases">
        <authorList>
            <person name="Hahn C.R."/>
            <person name="Youssef N.H."/>
            <person name="Elshahed M."/>
        </authorList>
    </citation>
    <scope>NUCLEOTIDE SEQUENCE</scope>
    <source>
        <strain evidence="3">Zod_Metabat.24</strain>
    </source>
</reference>
<dbReference type="SUPFAM" id="SSF53300">
    <property type="entry name" value="vWA-like"/>
    <property type="match status" value="1"/>
</dbReference>
<name>A0A9D8KEH6_9DELT</name>
<dbReference type="CDD" id="cd00198">
    <property type="entry name" value="vWFA"/>
    <property type="match status" value="1"/>
</dbReference>
<organism evidence="3 4">
    <name type="scientific">Candidatus Zymogenus saltonus</name>
    <dbReference type="NCBI Taxonomy" id="2844893"/>
    <lineage>
        <taxon>Bacteria</taxon>
        <taxon>Deltaproteobacteria</taxon>
        <taxon>Candidatus Zymogenia</taxon>
        <taxon>Candidatus Zymogeniales</taxon>
        <taxon>Candidatus Zymogenaceae</taxon>
        <taxon>Candidatus Zymogenus</taxon>
    </lineage>
</organism>
<evidence type="ECO:0000313" key="3">
    <source>
        <dbReference type="EMBL" id="MBN1573610.1"/>
    </source>
</evidence>
<proteinExistence type="predicted"/>
<gene>
    <name evidence="3" type="ORF">JW984_10480</name>
</gene>